<comment type="subcellular location">
    <subcellularLocation>
        <location evidence="5">Endoplasmic reticulum membrane</location>
        <topology evidence="5">Multi-pass membrane protein</topology>
    </subcellularLocation>
    <subcellularLocation>
        <location evidence="1">Membrane</location>
        <topology evidence="1">Multi-pass membrane protein</topology>
    </subcellularLocation>
</comment>
<dbReference type="Proteomes" id="UP000694846">
    <property type="component" value="Unplaced"/>
</dbReference>
<dbReference type="GO" id="GO:0005789">
    <property type="term" value="C:endoplasmic reticulum membrane"/>
    <property type="evidence" value="ECO:0007669"/>
    <property type="project" value="UniProtKB-SubCell"/>
</dbReference>
<dbReference type="RefSeq" id="XP_025425772.1">
    <property type="nucleotide sequence ID" value="XM_025569987.1"/>
</dbReference>
<feature type="transmembrane region" description="Helical" evidence="5">
    <location>
        <begin position="56"/>
        <end position="77"/>
    </location>
</feature>
<gene>
    <name evidence="7" type="primary">LOC112694502</name>
</gene>
<keyword evidence="4 5" id="KW-0472">Membrane</keyword>
<keyword evidence="5" id="KW-0337">GPI-anchor biosynthesis</keyword>
<evidence type="ECO:0000256" key="2">
    <source>
        <dbReference type="ARBA" id="ARBA00022692"/>
    </source>
</evidence>
<keyword evidence="5" id="KW-0256">Endoplasmic reticulum</keyword>
<dbReference type="PIRSF" id="PIRSF017321">
    <property type="entry name" value="GWT1"/>
    <property type="match status" value="1"/>
</dbReference>
<feature type="transmembrane region" description="Helical" evidence="5">
    <location>
        <begin position="83"/>
        <end position="101"/>
    </location>
</feature>
<reference evidence="7" key="1">
    <citation type="submission" date="2025-08" db="UniProtKB">
        <authorList>
            <consortium name="RefSeq"/>
        </authorList>
    </citation>
    <scope>IDENTIFICATION</scope>
    <source>
        <tissue evidence="7">Whole body</tissue>
    </source>
</reference>
<feature type="transmembrane region" description="Helical" evidence="5">
    <location>
        <begin position="318"/>
        <end position="342"/>
    </location>
</feature>
<keyword evidence="3 5" id="KW-1133">Transmembrane helix</keyword>
<feature type="transmembrane region" description="Helical" evidence="5">
    <location>
        <begin position="289"/>
        <end position="306"/>
    </location>
</feature>
<dbReference type="GeneID" id="112694502"/>
<evidence type="ECO:0000313" key="6">
    <source>
        <dbReference type="Proteomes" id="UP000694846"/>
    </source>
</evidence>
<dbReference type="GO" id="GO:0072659">
    <property type="term" value="P:protein localization to plasma membrane"/>
    <property type="evidence" value="ECO:0007669"/>
    <property type="project" value="TreeGrafter"/>
</dbReference>
<dbReference type="AlphaFoldDB" id="A0A8B8GTZ5"/>
<feature type="transmembrane region" description="Helical" evidence="5">
    <location>
        <begin position="121"/>
        <end position="142"/>
    </location>
</feature>
<comment type="similarity">
    <text evidence="5">Belongs to the PIGW family.</text>
</comment>
<feature type="transmembrane region" description="Helical" evidence="5">
    <location>
        <begin position="187"/>
        <end position="206"/>
    </location>
</feature>
<dbReference type="PANTHER" id="PTHR20661:SF0">
    <property type="entry name" value="PHOSPHATIDYLINOSITOL-GLYCAN BIOSYNTHESIS CLASS W PROTEIN"/>
    <property type="match status" value="1"/>
</dbReference>
<comment type="function">
    <text evidence="5">A acetyltransferase, which acetylates the inositol ring of phosphatidylinositol during biosynthesis of GPI-anchor.</text>
</comment>
<keyword evidence="5" id="KW-0808">Transferase</keyword>
<evidence type="ECO:0000256" key="1">
    <source>
        <dbReference type="ARBA" id="ARBA00004141"/>
    </source>
</evidence>
<keyword evidence="6" id="KW-1185">Reference proteome</keyword>
<feature type="transmembrane region" description="Helical" evidence="5">
    <location>
        <begin position="354"/>
        <end position="376"/>
    </location>
</feature>
<dbReference type="GO" id="GO:0032216">
    <property type="term" value="F:glucosaminyl-phosphatidylinositol O-acyltransferase activity"/>
    <property type="evidence" value="ECO:0007669"/>
    <property type="project" value="TreeGrafter"/>
</dbReference>
<evidence type="ECO:0000256" key="4">
    <source>
        <dbReference type="ARBA" id="ARBA00023136"/>
    </source>
</evidence>
<feature type="transmembrane region" description="Helical" evidence="5">
    <location>
        <begin position="404"/>
        <end position="425"/>
    </location>
</feature>
<sequence length="457" mass="53325">MNIDYKELHKEAISNQMGSSLIEIYTTLFPLPVHLIIFVCMSIGTKYSEKIYSPTVWMFLFEFVILVLPTVFNLTLLSEYPNAQFVFYLFVFVFPFTWLLFNHNYISTNDIKTLKSPYITFYRFMLNTYTVFCILGVDFNVFPRRFAKTEKYGHSIMDIGVGCYVCSNALLFNIPKLHNITNNAFKIFKQILPLLILGIGRTYFVTKSNYHHYVFEYGVHWNFFMSLAFLKMINLFILPFISKCCLSGIATVLVVIYEIVLNCGLAEWIMSDAKRDTFFSANREGILSLIGYEAIFLYSLSMKWHISAFVKKDHLINNMFLLIVTFSLTFILFLLASLLSYFIGISRRLANAGYVYWILSVSSYLLFMSIIMENLITVNLQRIGRLNKFNNRVSLIIDSINDNLFFFFFFANIVTGVINICIYTLTMNTVISLTILSLYMFTIFFMVFNLHNYKNKI</sequence>
<name>A0A8B8GTZ5_9HEMI</name>
<evidence type="ECO:0000313" key="7">
    <source>
        <dbReference type="RefSeq" id="XP_025425772.1"/>
    </source>
</evidence>
<keyword evidence="2 5" id="KW-0812">Transmembrane</keyword>
<evidence type="ECO:0000256" key="5">
    <source>
        <dbReference type="RuleBase" id="RU280819"/>
    </source>
</evidence>
<feature type="transmembrane region" description="Helical" evidence="5">
    <location>
        <begin position="154"/>
        <end position="175"/>
    </location>
</feature>
<dbReference type="UniPathway" id="UPA00196"/>
<accession>A0A8B8GTZ5</accession>
<feature type="non-terminal residue" evidence="7">
    <location>
        <position position="457"/>
    </location>
</feature>
<keyword evidence="5" id="KW-0012">Acyltransferase</keyword>
<comment type="pathway">
    <text evidence="5">Glycolipid biosynthesis; glycosylphosphatidylinositol-anchor biosynthesis.</text>
</comment>
<evidence type="ECO:0000256" key="3">
    <source>
        <dbReference type="ARBA" id="ARBA00022989"/>
    </source>
</evidence>
<dbReference type="Pfam" id="PF06423">
    <property type="entry name" value="GWT1"/>
    <property type="match status" value="1"/>
</dbReference>
<feature type="transmembrane region" description="Helical" evidence="5">
    <location>
        <begin position="218"/>
        <end position="241"/>
    </location>
</feature>
<organism evidence="6 7">
    <name type="scientific">Sipha flava</name>
    <name type="common">yellow sugarcane aphid</name>
    <dbReference type="NCBI Taxonomy" id="143950"/>
    <lineage>
        <taxon>Eukaryota</taxon>
        <taxon>Metazoa</taxon>
        <taxon>Ecdysozoa</taxon>
        <taxon>Arthropoda</taxon>
        <taxon>Hexapoda</taxon>
        <taxon>Insecta</taxon>
        <taxon>Pterygota</taxon>
        <taxon>Neoptera</taxon>
        <taxon>Paraneoptera</taxon>
        <taxon>Hemiptera</taxon>
        <taxon>Sternorrhyncha</taxon>
        <taxon>Aphidomorpha</taxon>
        <taxon>Aphidoidea</taxon>
        <taxon>Aphididae</taxon>
        <taxon>Sipha</taxon>
    </lineage>
</organism>
<proteinExistence type="inferred from homology"/>
<protein>
    <recommendedName>
        <fullName evidence="5">Phosphatidylinositol-glycan biosynthesis class W protein</fullName>
        <ecNumber evidence="5">2.3.-.-</ecNumber>
    </recommendedName>
</protein>
<feature type="transmembrane region" description="Helical" evidence="5">
    <location>
        <begin position="431"/>
        <end position="450"/>
    </location>
</feature>
<dbReference type="InterPro" id="IPR009447">
    <property type="entry name" value="PIGW/GWT1"/>
</dbReference>
<dbReference type="GO" id="GO:0006506">
    <property type="term" value="P:GPI anchor biosynthetic process"/>
    <property type="evidence" value="ECO:0007669"/>
    <property type="project" value="UniProtKB-UniPathway"/>
</dbReference>
<feature type="transmembrane region" description="Helical" evidence="5">
    <location>
        <begin position="24"/>
        <end position="44"/>
    </location>
</feature>
<dbReference type="OrthoDB" id="15270at2759"/>
<feature type="transmembrane region" description="Helical" evidence="5">
    <location>
        <begin position="248"/>
        <end position="269"/>
    </location>
</feature>
<dbReference type="EC" id="2.3.-.-" evidence="5"/>
<dbReference type="PANTHER" id="PTHR20661">
    <property type="entry name" value="PHOSPHATIDYLINOSITOL-GLYCAN BIOSYNTHESIS CLASS W PROTEIN"/>
    <property type="match status" value="1"/>
</dbReference>